<keyword evidence="1" id="KW-0472">Membrane</keyword>
<accession>A0A3Q7ESI9</accession>
<keyword evidence="1" id="KW-0812">Transmembrane</keyword>
<name>A0A3Q7ESI9_SOLLC</name>
<feature type="transmembrane region" description="Helical" evidence="1">
    <location>
        <begin position="39"/>
        <end position="62"/>
    </location>
</feature>
<sequence>MTENSSDSQLSKFKLVFRTWENLALLANVRVFGGSLEPFYFSTTLMGYTRFILSFVISLWHYSCGMVLKKFLGRIIVTAPCLPIKLQNQAINGCKLEVAPDCTYWEKNDKKEEDGERK</sequence>
<evidence type="ECO:0000313" key="2">
    <source>
        <dbReference type="EnsemblPlants" id="Solyc01g107937.1.1"/>
    </source>
</evidence>
<protein>
    <submittedName>
        <fullName evidence="2">Uncharacterized protein</fullName>
    </submittedName>
</protein>
<dbReference type="AlphaFoldDB" id="A0A3Q7ESI9"/>
<organism evidence="2">
    <name type="scientific">Solanum lycopersicum</name>
    <name type="common">Tomato</name>
    <name type="synonym">Lycopersicon esculentum</name>
    <dbReference type="NCBI Taxonomy" id="4081"/>
    <lineage>
        <taxon>Eukaryota</taxon>
        <taxon>Viridiplantae</taxon>
        <taxon>Streptophyta</taxon>
        <taxon>Embryophyta</taxon>
        <taxon>Tracheophyta</taxon>
        <taxon>Spermatophyta</taxon>
        <taxon>Magnoliopsida</taxon>
        <taxon>eudicotyledons</taxon>
        <taxon>Gunneridae</taxon>
        <taxon>Pentapetalae</taxon>
        <taxon>asterids</taxon>
        <taxon>lamiids</taxon>
        <taxon>Solanales</taxon>
        <taxon>Solanaceae</taxon>
        <taxon>Solanoideae</taxon>
        <taxon>Solaneae</taxon>
        <taxon>Solanum</taxon>
        <taxon>Solanum subgen. Lycopersicon</taxon>
    </lineage>
</organism>
<evidence type="ECO:0000256" key="1">
    <source>
        <dbReference type="SAM" id="Phobius"/>
    </source>
</evidence>
<dbReference type="EnsemblPlants" id="Solyc01g107937.1.1">
    <property type="protein sequence ID" value="Solyc01g107937.1.1"/>
    <property type="gene ID" value="Solyc01g107937.1"/>
</dbReference>
<keyword evidence="3" id="KW-1185">Reference proteome</keyword>
<reference evidence="2" key="2">
    <citation type="submission" date="2019-01" db="UniProtKB">
        <authorList>
            <consortium name="EnsemblPlants"/>
        </authorList>
    </citation>
    <scope>IDENTIFICATION</scope>
    <source>
        <strain evidence="2">cv. Heinz 1706</strain>
    </source>
</reference>
<dbReference type="Gramene" id="Solyc01g107937.1.1">
    <property type="protein sequence ID" value="Solyc01g107937.1.1"/>
    <property type="gene ID" value="Solyc01g107937.1"/>
</dbReference>
<dbReference type="InParanoid" id="A0A3Q7ESI9"/>
<evidence type="ECO:0000313" key="3">
    <source>
        <dbReference type="Proteomes" id="UP000004994"/>
    </source>
</evidence>
<keyword evidence="1" id="KW-1133">Transmembrane helix</keyword>
<proteinExistence type="predicted"/>
<dbReference type="Proteomes" id="UP000004994">
    <property type="component" value="Chromosome 1"/>
</dbReference>
<reference evidence="2" key="1">
    <citation type="journal article" date="2012" name="Nature">
        <title>The tomato genome sequence provides insights into fleshy fruit evolution.</title>
        <authorList>
            <consortium name="Tomato Genome Consortium"/>
        </authorList>
    </citation>
    <scope>NUCLEOTIDE SEQUENCE [LARGE SCALE GENOMIC DNA]</scope>
    <source>
        <strain evidence="2">cv. Heinz 1706</strain>
    </source>
</reference>